<dbReference type="EMBL" id="GGEC01069042">
    <property type="protein sequence ID" value="MBX49526.1"/>
    <property type="molecule type" value="Transcribed_RNA"/>
</dbReference>
<sequence length="62" mass="7011">MSTAFCMTTNCATSLGKEFVLPVAFKIQYLVSVFLNHNTAEAVPYDDTRFLCLFSTEDELHE</sequence>
<proteinExistence type="predicted"/>
<organism evidence="1">
    <name type="scientific">Rhizophora mucronata</name>
    <name type="common">Asiatic mangrove</name>
    <dbReference type="NCBI Taxonomy" id="61149"/>
    <lineage>
        <taxon>Eukaryota</taxon>
        <taxon>Viridiplantae</taxon>
        <taxon>Streptophyta</taxon>
        <taxon>Embryophyta</taxon>
        <taxon>Tracheophyta</taxon>
        <taxon>Spermatophyta</taxon>
        <taxon>Magnoliopsida</taxon>
        <taxon>eudicotyledons</taxon>
        <taxon>Gunneridae</taxon>
        <taxon>Pentapetalae</taxon>
        <taxon>rosids</taxon>
        <taxon>fabids</taxon>
        <taxon>Malpighiales</taxon>
        <taxon>Rhizophoraceae</taxon>
        <taxon>Rhizophora</taxon>
    </lineage>
</organism>
<reference evidence="1" key="1">
    <citation type="submission" date="2018-02" db="EMBL/GenBank/DDBJ databases">
        <title>Rhizophora mucronata_Transcriptome.</title>
        <authorList>
            <person name="Meera S.P."/>
            <person name="Sreeshan A."/>
            <person name="Augustine A."/>
        </authorList>
    </citation>
    <scope>NUCLEOTIDE SEQUENCE</scope>
    <source>
        <tissue evidence="1">Leaf</tissue>
    </source>
</reference>
<protein>
    <submittedName>
        <fullName evidence="1">Uncharacterized protein</fullName>
    </submittedName>
</protein>
<name>A0A2P2P416_RHIMU</name>
<accession>A0A2P2P416</accession>
<evidence type="ECO:0000313" key="1">
    <source>
        <dbReference type="EMBL" id="MBX49526.1"/>
    </source>
</evidence>
<dbReference type="AlphaFoldDB" id="A0A2P2P416"/>